<sequence length="137" mass="15643">MLKIEHDGEPGIAAIYTKTTKPLKIYPEGMQVPKLVPEGSDVTIRPLLAKNGTGFGHCYCWYFMDDEEGEPVKYKVQRPWYKAVQDIAYKMPMSLEDVEMFLETDDACYETLTGEIVEPDGRDRFGFPPMAVMYGLF</sequence>
<evidence type="ECO:0000313" key="4">
    <source>
        <dbReference type="EMBL" id="CAB5231140.1"/>
    </source>
</evidence>
<evidence type="ECO:0000313" key="3">
    <source>
        <dbReference type="EMBL" id="CAB4217927.1"/>
    </source>
</evidence>
<proteinExistence type="predicted"/>
<organism evidence="4">
    <name type="scientific">uncultured Caudovirales phage</name>
    <dbReference type="NCBI Taxonomy" id="2100421"/>
    <lineage>
        <taxon>Viruses</taxon>
        <taxon>Duplodnaviria</taxon>
        <taxon>Heunggongvirae</taxon>
        <taxon>Uroviricota</taxon>
        <taxon>Caudoviricetes</taxon>
        <taxon>Peduoviridae</taxon>
        <taxon>Maltschvirus</taxon>
        <taxon>Maltschvirus maltsch</taxon>
    </lineage>
</organism>
<reference evidence="4" key="1">
    <citation type="submission" date="2020-05" db="EMBL/GenBank/DDBJ databases">
        <authorList>
            <person name="Chiriac C."/>
            <person name="Salcher M."/>
            <person name="Ghai R."/>
            <person name="Kavagutti S V."/>
        </authorList>
    </citation>
    <scope>NUCLEOTIDE SEQUENCE</scope>
</reference>
<gene>
    <name evidence="1" type="ORF">UFOVP1127_3</name>
    <name evidence="2" type="ORF">UFOVP1242_71</name>
    <name evidence="3" type="ORF">UFOVP1492_131</name>
    <name evidence="4" type="ORF">UFOVP1580_24</name>
</gene>
<evidence type="ECO:0000313" key="1">
    <source>
        <dbReference type="EMBL" id="CAB4185049.1"/>
    </source>
</evidence>
<dbReference type="EMBL" id="LR797450">
    <property type="protein sequence ID" value="CAB4217927.1"/>
    <property type="molecule type" value="Genomic_DNA"/>
</dbReference>
<protein>
    <submittedName>
        <fullName evidence="4">Uncharacterized protein</fullName>
    </submittedName>
</protein>
<dbReference type="EMBL" id="LR797197">
    <property type="protein sequence ID" value="CAB4193394.1"/>
    <property type="molecule type" value="Genomic_DNA"/>
</dbReference>
<dbReference type="EMBL" id="LR797075">
    <property type="protein sequence ID" value="CAB4185049.1"/>
    <property type="molecule type" value="Genomic_DNA"/>
</dbReference>
<accession>A0A6J7XJI4</accession>
<evidence type="ECO:0000313" key="2">
    <source>
        <dbReference type="EMBL" id="CAB4193394.1"/>
    </source>
</evidence>
<name>A0A6J7XJI4_9CAUD</name>
<dbReference type="EMBL" id="LR798430">
    <property type="protein sequence ID" value="CAB5231140.1"/>
    <property type="molecule type" value="Genomic_DNA"/>
</dbReference>